<dbReference type="InterPro" id="IPR041657">
    <property type="entry name" value="HTH_17"/>
</dbReference>
<evidence type="ECO:0000259" key="1">
    <source>
        <dbReference type="Pfam" id="PF12728"/>
    </source>
</evidence>
<organism evidence="2 3">
    <name type="scientific">Brevibacterium otitidis</name>
    <dbReference type="NCBI Taxonomy" id="53364"/>
    <lineage>
        <taxon>Bacteria</taxon>
        <taxon>Bacillati</taxon>
        <taxon>Actinomycetota</taxon>
        <taxon>Actinomycetes</taxon>
        <taxon>Micrococcales</taxon>
        <taxon>Brevibacteriaceae</taxon>
        <taxon>Brevibacterium</taxon>
    </lineage>
</organism>
<comment type="caution">
    <text evidence="2">The sequence shown here is derived from an EMBL/GenBank/DDBJ whole genome shotgun (WGS) entry which is preliminary data.</text>
</comment>
<dbReference type="EMBL" id="JBHMAU010000067">
    <property type="protein sequence ID" value="MFB9776873.1"/>
    <property type="molecule type" value="Genomic_DNA"/>
</dbReference>
<protein>
    <submittedName>
        <fullName evidence="2">Helix-turn-helix domain-containing protein</fullName>
    </submittedName>
</protein>
<reference evidence="2 3" key="1">
    <citation type="submission" date="2024-09" db="EMBL/GenBank/DDBJ databases">
        <authorList>
            <person name="Sun Q."/>
            <person name="Mori K."/>
        </authorList>
    </citation>
    <scope>NUCLEOTIDE SEQUENCE [LARGE SCALE GENOMIC DNA]</scope>
    <source>
        <strain evidence="2 3">JCM 11683</strain>
    </source>
</reference>
<dbReference type="Pfam" id="PF12728">
    <property type="entry name" value="HTH_17"/>
    <property type="match status" value="1"/>
</dbReference>
<evidence type="ECO:0000313" key="3">
    <source>
        <dbReference type="Proteomes" id="UP001589707"/>
    </source>
</evidence>
<keyword evidence="3" id="KW-1185">Reference proteome</keyword>
<sequence length="71" mass="7504">MSNSERLLSTREVASCLGVHVRAVSRLVAADKLAPAIVAPGGPHGTYLFDPAVVDEYKRERGGAKRVRGGS</sequence>
<accession>A0ABV5X359</accession>
<proteinExistence type="predicted"/>
<name>A0ABV5X359_9MICO</name>
<dbReference type="RefSeq" id="WP_376840733.1">
    <property type="nucleotide sequence ID" value="NZ_JBHMAU010000067.1"/>
</dbReference>
<gene>
    <name evidence="2" type="ORF">ACFFN1_10780</name>
</gene>
<feature type="domain" description="Helix-turn-helix" evidence="1">
    <location>
        <begin position="7"/>
        <end position="61"/>
    </location>
</feature>
<evidence type="ECO:0000313" key="2">
    <source>
        <dbReference type="EMBL" id="MFB9776873.1"/>
    </source>
</evidence>
<dbReference type="Proteomes" id="UP001589707">
    <property type="component" value="Unassembled WGS sequence"/>
</dbReference>